<feature type="transmembrane region" description="Helical" evidence="7">
    <location>
        <begin position="163"/>
        <end position="191"/>
    </location>
</feature>
<evidence type="ECO:0000256" key="3">
    <source>
        <dbReference type="ARBA" id="ARBA00022475"/>
    </source>
</evidence>
<evidence type="ECO:0000313" key="10">
    <source>
        <dbReference type="Proteomes" id="UP001589776"/>
    </source>
</evidence>
<dbReference type="EMBL" id="JBHLWN010000077">
    <property type="protein sequence ID" value="MFC0214753.1"/>
    <property type="molecule type" value="Genomic_DNA"/>
</dbReference>
<evidence type="ECO:0000256" key="5">
    <source>
        <dbReference type="ARBA" id="ARBA00022989"/>
    </source>
</evidence>
<keyword evidence="2 7" id="KW-0813">Transport</keyword>
<evidence type="ECO:0000259" key="8">
    <source>
        <dbReference type="PROSITE" id="PS50928"/>
    </source>
</evidence>
<protein>
    <submittedName>
        <fullName evidence="9">ABC transporter permease</fullName>
    </submittedName>
</protein>
<evidence type="ECO:0000256" key="6">
    <source>
        <dbReference type="ARBA" id="ARBA00023136"/>
    </source>
</evidence>
<feature type="transmembrane region" description="Helical" evidence="7">
    <location>
        <begin position="81"/>
        <end position="102"/>
    </location>
</feature>
<organism evidence="9 10">
    <name type="scientific">Paenibacillus chartarius</name>
    <dbReference type="NCBI Taxonomy" id="747481"/>
    <lineage>
        <taxon>Bacteria</taxon>
        <taxon>Bacillati</taxon>
        <taxon>Bacillota</taxon>
        <taxon>Bacilli</taxon>
        <taxon>Bacillales</taxon>
        <taxon>Paenibacillaceae</taxon>
        <taxon>Paenibacillus</taxon>
    </lineage>
</organism>
<dbReference type="PANTHER" id="PTHR30193:SF44">
    <property type="entry name" value="LACTOSE TRANSPORT SYSTEM PERMEASE PROTEIN LACF"/>
    <property type="match status" value="1"/>
</dbReference>
<dbReference type="Gene3D" id="1.10.3720.10">
    <property type="entry name" value="MetI-like"/>
    <property type="match status" value="1"/>
</dbReference>
<keyword evidence="5 7" id="KW-1133">Transmembrane helix</keyword>
<evidence type="ECO:0000313" key="9">
    <source>
        <dbReference type="EMBL" id="MFC0214753.1"/>
    </source>
</evidence>
<sequence length="307" mass="34329">METALRRAAKTLNKNKALLLLALPGLLCIFVFSYVPMFGIVIAFKNYNAVDGIWGSPWIGLRNFEFLFNSQDAWRITYNTLALNFSFIAFGTVAAVALAIVMNEIKSRWMSSIYQSVLFLPHLLSWVLVGYLVFALLAASGLVNHVLAAFDREAVSWYTEPAYWPFILTITVIWKQAGYTSIIFLASIIGISPEYYEAAKIDGASKLQQIRYITLPCLVPVITIMTLLSIGRIFYADFGLFYNVTQDIGQLYPTTDVIDTYVFRMLRTVGDIGMASAAGVYQSIVGFLLVLGSNYFVRKVNADNALF</sequence>
<dbReference type="Pfam" id="PF00528">
    <property type="entry name" value="BPD_transp_1"/>
    <property type="match status" value="1"/>
</dbReference>
<comment type="caution">
    <text evidence="9">The sequence shown here is derived from an EMBL/GenBank/DDBJ whole genome shotgun (WGS) entry which is preliminary data.</text>
</comment>
<evidence type="ECO:0000256" key="1">
    <source>
        <dbReference type="ARBA" id="ARBA00004651"/>
    </source>
</evidence>
<evidence type="ECO:0000256" key="2">
    <source>
        <dbReference type="ARBA" id="ARBA00022448"/>
    </source>
</evidence>
<comment type="similarity">
    <text evidence="7">Belongs to the binding-protein-dependent transport system permease family.</text>
</comment>
<dbReference type="CDD" id="cd06261">
    <property type="entry name" value="TM_PBP2"/>
    <property type="match status" value="1"/>
</dbReference>
<dbReference type="InterPro" id="IPR051393">
    <property type="entry name" value="ABC_transporter_permease"/>
</dbReference>
<feature type="transmembrane region" description="Helical" evidence="7">
    <location>
        <begin position="20"/>
        <end position="44"/>
    </location>
</feature>
<keyword evidence="6 7" id="KW-0472">Membrane</keyword>
<dbReference type="InterPro" id="IPR000515">
    <property type="entry name" value="MetI-like"/>
</dbReference>
<keyword evidence="3" id="KW-1003">Cell membrane</keyword>
<accession>A0ABV6DQ29</accession>
<feature type="transmembrane region" description="Helical" evidence="7">
    <location>
        <begin position="212"/>
        <end position="235"/>
    </location>
</feature>
<keyword evidence="4 7" id="KW-0812">Transmembrane</keyword>
<feature type="transmembrane region" description="Helical" evidence="7">
    <location>
        <begin position="272"/>
        <end position="297"/>
    </location>
</feature>
<dbReference type="PROSITE" id="PS50928">
    <property type="entry name" value="ABC_TM1"/>
    <property type="match status" value="1"/>
</dbReference>
<evidence type="ECO:0000256" key="7">
    <source>
        <dbReference type="RuleBase" id="RU363032"/>
    </source>
</evidence>
<dbReference type="InterPro" id="IPR035906">
    <property type="entry name" value="MetI-like_sf"/>
</dbReference>
<feature type="transmembrane region" description="Helical" evidence="7">
    <location>
        <begin position="123"/>
        <end position="143"/>
    </location>
</feature>
<gene>
    <name evidence="9" type="ORF">ACFFK0_20305</name>
</gene>
<name>A0ABV6DQ29_9BACL</name>
<feature type="domain" description="ABC transmembrane type-1" evidence="8">
    <location>
        <begin position="77"/>
        <end position="293"/>
    </location>
</feature>
<keyword evidence="10" id="KW-1185">Reference proteome</keyword>
<dbReference type="PANTHER" id="PTHR30193">
    <property type="entry name" value="ABC TRANSPORTER PERMEASE PROTEIN"/>
    <property type="match status" value="1"/>
</dbReference>
<evidence type="ECO:0000256" key="4">
    <source>
        <dbReference type="ARBA" id="ARBA00022692"/>
    </source>
</evidence>
<dbReference type="SUPFAM" id="SSF161098">
    <property type="entry name" value="MetI-like"/>
    <property type="match status" value="1"/>
</dbReference>
<comment type="subcellular location">
    <subcellularLocation>
        <location evidence="1 7">Cell membrane</location>
        <topology evidence="1 7">Multi-pass membrane protein</topology>
    </subcellularLocation>
</comment>
<dbReference type="Proteomes" id="UP001589776">
    <property type="component" value="Unassembled WGS sequence"/>
</dbReference>
<dbReference type="RefSeq" id="WP_377472433.1">
    <property type="nucleotide sequence ID" value="NZ_JBHLWN010000077.1"/>
</dbReference>
<proteinExistence type="inferred from homology"/>
<reference evidence="9 10" key="1">
    <citation type="submission" date="2024-09" db="EMBL/GenBank/DDBJ databases">
        <authorList>
            <person name="Sun Q."/>
            <person name="Mori K."/>
        </authorList>
    </citation>
    <scope>NUCLEOTIDE SEQUENCE [LARGE SCALE GENOMIC DNA]</scope>
    <source>
        <strain evidence="9 10">CCM 7759</strain>
    </source>
</reference>